<dbReference type="NCBIfam" id="TIGR00338">
    <property type="entry name" value="serB"/>
    <property type="match status" value="1"/>
</dbReference>
<dbReference type="EMBL" id="JBHLYQ010000054">
    <property type="protein sequence ID" value="MFC0081883.1"/>
    <property type="molecule type" value="Genomic_DNA"/>
</dbReference>
<evidence type="ECO:0000256" key="12">
    <source>
        <dbReference type="ARBA" id="ARBA00048523"/>
    </source>
</evidence>
<keyword evidence="5" id="KW-0028">Amino-acid biosynthesis</keyword>
<dbReference type="InterPro" id="IPR049148">
    <property type="entry name" value="PSP_ACT"/>
</dbReference>
<dbReference type="InterPro" id="IPR036412">
    <property type="entry name" value="HAD-like_sf"/>
</dbReference>
<feature type="domain" description="ACT" evidence="14">
    <location>
        <begin position="15"/>
        <end position="91"/>
    </location>
</feature>
<evidence type="ECO:0000256" key="3">
    <source>
        <dbReference type="ARBA" id="ARBA00009184"/>
    </source>
</evidence>
<dbReference type="NCBIfam" id="TIGR01488">
    <property type="entry name" value="HAD-SF-IB"/>
    <property type="match status" value="1"/>
</dbReference>
<feature type="region of interest" description="Disordered" evidence="13">
    <location>
        <begin position="394"/>
        <end position="415"/>
    </location>
</feature>
<evidence type="ECO:0000259" key="14">
    <source>
        <dbReference type="PROSITE" id="PS51671"/>
    </source>
</evidence>
<organism evidence="15 16">
    <name type="scientific">Aciditerrimonas ferrireducens</name>
    <dbReference type="NCBI Taxonomy" id="667306"/>
    <lineage>
        <taxon>Bacteria</taxon>
        <taxon>Bacillati</taxon>
        <taxon>Actinomycetota</taxon>
        <taxon>Acidimicrobiia</taxon>
        <taxon>Acidimicrobiales</taxon>
        <taxon>Acidimicrobiaceae</taxon>
        <taxon>Aciditerrimonas</taxon>
    </lineage>
</organism>
<comment type="cofactor">
    <cofactor evidence="1">
        <name>Mg(2+)</name>
        <dbReference type="ChEBI" id="CHEBI:18420"/>
    </cofactor>
</comment>
<evidence type="ECO:0000256" key="13">
    <source>
        <dbReference type="SAM" id="MobiDB-lite"/>
    </source>
</evidence>
<evidence type="ECO:0000256" key="6">
    <source>
        <dbReference type="ARBA" id="ARBA00022723"/>
    </source>
</evidence>
<dbReference type="InterPro" id="IPR023214">
    <property type="entry name" value="HAD_sf"/>
</dbReference>
<evidence type="ECO:0000256" key="7">
    <source>
        <dbReference type="ARBA" id="ARBA00022801"/>
    </source>
</evidence>
<dbReference type="CDD" id="cd07500">
    <property type="entry name" value="HAD_PSP"/>
    <property type="match status" value="1"/>
</dbReference>
<keyword evidence="8" id="KW-0460">Magnesium</keyword>
<evidence type="ECO:0000256" key="11">
    <source>
        <dbReference type="ARBA" id="ARBA00048138"/>
    </source>
</evidence>
<dbReference type="InterPro" id="IPR050582">
    <property type="entry name" value="HAD-like_SerB"/>
</dbReference>
<comment type="catalytic activity">
    <reaction evidence="12">
        <text>O-phospho-D-serine + H2O = D-serine + phosphate</text>
        <dbReference type="Rhea" id="RHEA:24873"/>
        <dbReference type="ChEBI" id="CHEBI:15377"/>
        <dbReference type="ChEBI" id="CHEBI:35247"/>
        <dbReference type="ChEBI" id="CHEBI:43474"/>
        <dbReference type="ChEBI" id="CHEBI:58680"/>
        <dbReference type="EC" id="3.1.3.3"/>
    </reaction>
</comment>
<evidence type="ECO:0000313" key="15">
    <source>
        <dbReference type="EMBL" id="MFC0081883.1"/>
    </source>
</evidence>
<protein>
    <recommendedName>
        <fullName evidence="4">phosphoserine phosphatase</fullName>
        <ecNumber evidence="4">3.1.3.3</ecNumber>
    </recommendedName>
    <alternativeName>
        <fullName evidence="10">O-phosphoserine phosphohydrolase</fullName>
    </alternativeName>
</protein>
<dbReference type="SFLD" id="SFLDG01136">
    <property type="entry name" value="C1.6:_Phosphoserine_Phosphatas"/>
    <property type="match status" value="1"/>
</dbReference>
<comment type="caution">
    <text evidence="15">The sequence shown here is derived from an EMBL/GenBank/DDBJ whole genome shotgun (WGS) entry which is preliminary data.</text>
</comment>
<dbReference type="Pfam" id="PF21086">
    <property type="entry name" value="ACT_PSP_2"/>
    <property type="match status" value="1"/>
</dbReference>
<feature type="compositionally biased region" description="Polar residues" evidence="13">
    <location>
        <begin position="406"/>
        <end position="415"/>
    </location>
</feature>
<dbReference type="Pfam" id="PF13740">
    <property type="entry name" value="ACT_6"/>
    <property type="match status" value="1"/>
</dbReference>
<accession>A0ABV6C3J5</accession>
<dbReference type="InterPro" id="IPR045865">
    <property type="entry name" value="ACT-like_dom_sf"/>
</dbReference>
<keyword evidence="7 15" id="KW-0378">Hydrolase</keyword>
<dbReference type="GO" id="GO:0016787">
    <property type="term" value="F:hydrolase activity"/>
    <property type="evidence" value="ECO:0007669"/>
    <property type="project" value="UniProtKB-KW"/>
</dbReference>
<keyword evidence="6" id="KW-0479">Metal-binding</keyword>
<keyword evidence="9" id="KW-0718">Serine biosynthesis</keyword>
<dbReference type="SFLD" id="SFLDG01137">
    <property type="entry name" value="C1.6.1:_Phosphoserine_Phosphat"/>
    <property type="match status" value="1"/>
</dbReference>
<comment type="pathway">
    <text evidence="2">Amino-acid biosynthesis; L-serine biosynthesis; L-serine from 3-phospho-D-glycerate: step 3/3.</text>
</comment>
<dbReference type="PANTHER" id="PTHR43344">
    <property type="entry name" value="PHOSPHOSERINE PHOSPHATASE"/>
    <property type="match status" value="1"/>
</dbReference>
<evidence type="ECO:0000256" key="1">
    <source>
        <dbReference type="ARBA" id="ARBA00001946"/>
    </source>
</evidence>
<dbReference type="RefSeq" id="WP_377789206.1">
    <property type="nucleotide sequence ID" value="NZ_JBHLYQ010000054.1"/>
</dbReference>
<dbReference type="Pfam" id="PF12710">
    <property type="entry name" value="HAD"/>
    <property type="match status" value="1"/>
</dbReference>
<dbReference type="InterPro" id="IPR002912">
    <property type="entry name" value="ACT_dom"/>
</dbReference>
<dbReference type="EC" id="3.1.3.3" evidence="4"/>
<gene>
    <name evidence="15" type="primary">serB</name>
    <name evidence="15" type="ORF">ACFFRE_06950</name>
</gene>
<reference evidence="15 16" key="1">
    <citation type="submission" date="2024-09" db="EMBL/GenBank/DDBJ databases">
        <authorList>
            <person name="Sun Q."/>
            <person name="Mori K."/>
        </authorList>
    </citation>
    <scope>NUCLEOTIDE SEQUENCE [LARGE SCALE GENOMIC DNA]</scope>
    <source>
        <strain evidence="15 16">JCM 15389</strain>
    </source>
</reference>
<dbReference type="SUPFAM" id="SSF56784">
    <property type="entry name" value="HAD-like"/>
    <property type="match status" value="1"/>
</dbReference>
<evidence type="ECO:0000256" key="4">
    <source>
        <dbReference type="ARBA" id="ARBA00012640"/>
    </source>
</evidence>
<dbReference type="SFLD" id="SFLDF00029">
    <property type="entry name" value="phosphoserine_phosphatase"/>
    <property type="match status" value="1"/>
</dbReference>
<evidence type="ECO:0000256" key="2">
    <source>
        <dbReference type="ARBA" id="ARBA00005135"/>
    </source>
</evidence>
<evidence type="ECO:0000256" key="10">
    <source>
        <dbReference type="ARBA" id="ARBA00031693"/>
    </source>
</evidence>
<dbReference type="Proteomes" id="UP001589788">
    <property type="component" value="Unassembled WGS sequence"/>
</dbReference>
<proteinExistence type="inferred from homology"/>
<evidence type="ECO:0000256" key="5">
    <source>
        <dbReference type="ARBA" id="ARBA00022605"/>
    </source>
</evidence>
<dbReference type="Gene3D" id="3.30.70.260">
    <property type="match status" value="2"/>
</dbReference>
<dbReference type="PROSITE" id="PS51671">
    <property type="entry name" value="ACT"/>
    <property type="match status" value="1"/>
</dbReference>
<evidence type="ECO:0000313" key="16">
    <source>
        <dbReference type="Proteomes" id="UP001589788"/>
    </source>
</evidence>
<dbReference type="Gene3D" id="3.40.50.1000">
    <property type="entry name" value="HAD superfamily/HAD-like"/>
    <property type="match status" value="1"/>
</dbReference>
<dbReference type="SFLD" id="SFLDS00003">
    <property type="entry name" value="Haloacid_Dehalogenase"/>
    <property type="match status" value="1"/>
</dbReference>
<dbReference type="SUPFAM" id="SSF55021">
    <property type="entry name" value="ACT-like"/>
    <property type="match status" value="1"/>
</dbReference>
<evidence type="ECO:0000256" key="8">
    <source>
        <dbReference type="ARBA" id="ARBA00022842"/>
    </source>
</evidence>
<dbReference type="PANTHER" id="PTHR43344:SF2">
    <property type="entry name" value="PHOSPHOSERINE PHOSPHATASE"/>
    <property type="match status" value="1"/>
</dbReference>
<comment type="similarity">
    <text evidence="3">Belongs to the HAD-like hydrolase superfamily. SerB family.</text>
</comment>
<keyword evidence="16" id="KW-1185">Reference proteome</keyword>
<evidence type="ECO:0000256" key="9">
    <source>
        <dbReference type="ARBA" id="ARBA00023299"/>
    </source>
</evidence>
<sequence>MTPDPARRRSEDAFLVTVSGLDRPGSAADLFAALDRVGAEVLDVEQVTIFGQLLLAVVVVGVDQGVLQDAVAPLTPTWGLAVAVNPTDLGASPPPHHHHWLTVLAPTLPAAALAGVFGAVARAGGNVERIVQLAHQPVVSYELLVAGAGSDELRRQVAQEAARLRIDVAVQRAGLHRRARHLIVLDVDSTLIRQEVVDLLAERAGCAQQVAEITRAAMAGELEFAEALRARVQLLAGLPASTLEEVRQSLELTPGARTLVRTLARLGYETAVVSGGFLQVIEPMAADLGIRRVAANRLEVADGRLTGRLLGPIVDRAGKAEALRRFAAEAGVPLAQTVAVGDGANDIDMLSAAGLGIAFNAKAVVQDAADAALNVPYLDPILYLLGVPRSEIEAADEPERPEGVSARTSASLGSA</sequence>
<dbReference type="InterPro" id="IPR004469">
    <property type="entry name" value="PSP"/>
</dbReference>
<name>A0ABV6C3J5_9ACTN</name>
<comment type="catalytic activity">
    <reaction evidence="11">
        <text>O-phospho-L-serine + H2O = L-serine + phosphate</text>
        <dbReference type="Rhea" id="RHEA:21208"/>
        <dbReference type="ChEBI" id="CHEBI:15377"/>
        <dbReference type="ChEBI" id="CHEBI:33384"/>
        <dbReference type="ChEBI" id="CHEBI:43474"/>
        <dbReference type="ChEBI" id="CHEBI:57524"/>
        <dbReference type="EC" id="3.1.3.3"/>
    </reaction>
</comment>